<evidence type="ECO:0000259" key="7">
    <source>
        <dbReference type="Pfam" id="PF04138"/>
    </source>
</evidence>
<evidence type="ECO:0000256" key="2">
    <source>
        <dbReference type="ARBA" id="ARBA00009399"/>
    </source>
</evidence>
<sequence>MTPPEPRQRLLLRVRFAFDTLAREVAKFGTVGALAFVLDTALYNVLVFGVPGLLDGPLEGAPLTGKVVSATVATLFSWLGNRLWTFRHRRRNAVGHELLLFLVFNAVGLGIALACLGFSRYVLDLHSQLADNISGNGVGLVLGTLFRFWAYRTFVFRGELEAEEREGLEEPQGVWANGR</sequence>
<dbReference type="InterPro" id="IPR007267">
    <property type="entry name" value="GtrA_DPMS_TM"/>
</dbReference>
<dbReference type="GO" id="GO:0000271">
    <property type="term" value="P:polysaccharide biosynthetic process"/>
    <property type="evidence" value="ECO:0007669"/>
    <property type="project" value="InterPro"/>
</dbReference>
<evidence type="ECO:0000313" key="9">
    <source>
        <dbReference type="Proteomes" id="UP000315133"/>
    </source>
</evidence>
<evidence type="ECO:0000256" key="4">
    <source>
        <dbReference type="ARBA" id="ARBA00022989"/>
    </source>
</evidence>
<dbReference type="PANTHER" id="PTHR38459:SF1">
    <property type="entry name" value="PROPHAGE BACTOPRENOL-LINKED GLUCOSE TRANSLOCASE HOMOLOG"/>
    <property type="match status" value="1"/>
</dbReference>
<gene>
    <name evidence="8" type="ORF">FB476_1071</name>
</gene>
<dbReference type="InterPro" id="IPR051401">
    <property type="entry name" value="GtrA_CellWall_Glycosyl"/>
</dbReference>
<reference evidence="8 9" key="1">
    <citation type="submission" date="2019-06" db="EMBL/GenBank/DDBJ databases">
        <title>Sequencing the genomes of 1000 actinobacteria strains.</title>
        <authorList>
            <person name="Klenk H.-P."/>
        </authorList>
    </citation>
    <scope>NUCLEOTIDE SEQUENCE [LARGE SCALE GENOMIC DNA]</scope>
    <source>
        <strain evidence="8 9">DSM 12362</strain>
    </source>
</reference>
<dbReference type="OrthoDB" id="9807815at2"/>
<feature type="transmembrane region" description="Helical" evidence="6">
    <location>
        <begin position="67"/>
        <end position="86"/>
    </location>
</feature>
<keyword evidence="9" id="KW-1185">Reference proteome</keyword>
<evidence type="ECO:0000256" key="3">
    <source>
        <dbReference type="ARBA" id="ARBA00022692"/>
    </source>
</evidence>
<keyword evidence="5 6" id="KW-0472">Membrane</keyword>
<dbReference type="Proteomes" id="UP000315133">
    <property type="component" value="Unassembled WGS sequence"/>
</dbReference>
<evidence type="ECO:0000313" key="8">
    <source>
        <dbReference type="EMBL" id="TQM96207.1"/>
    </source>
</evidence>
<evidence type="ECO:0000256" key="6">
    <source>
        <dbReference type="SAM" id="Phobius"/>
    </source>
</evidence>
<evidence type="ECO:0000256" key="5">
    <source>
        <dbReference type="ARBA" id="ARBA00023136"/>
    </source>
</evidence>
<feature type="domain" description="GtrA/DPMS transmembrane" evidence="7">
    <location>
        <begin position="27"/>
        <end position="156"/>
    </location>
</feature>
<feature type="transmembrane region" description="Helical" evidence="6">
    <location>
        <begin position="98"/>
        <end position="121"/>
    </location>
</feature>
<accession>A0A543KMA1</accession>
<dbReference type="AlphaFoldDB" id="A0A543KMA1"/>
<name>A0A543KMA1_9MICO</name>
<dbReference type="Pfam" id="PF04138">
    <property type="entry name" value="GtrA_DPMS_TM"/>
    <property type="match status" value="1"/>
</dbReference>
<protein>
    <submittedName>
        <fullName evidence="8">Putative flippase GtrA</fullName>
    </submittedName>
</protein>
<organism evidence="8 9">
    <name type="scientific">Ornithinimicrobium humiphilum</name>
    <dbReference type="NCBI Taxonomy" id="125288"/>
    <lineage>
        <taxon>Bacteria</taxon>
        <taxon>Bacillati</taxon>
        <taxon>Actinomycetota</taxon>
        <taxon>Actinomycetes</taxon>
        <taxon>Micrococcales</taxon>
        <taxon>Ornithinimicrobiaceae</taxon>
        <taxon>Ornithinimicrobium</taxon>
    </lineage>
</organism>
<keyword evidence="4 6" id="KW-1133">Transmembrane helix</keyword>
<feature type="transmembrane region" description="Helical" evidence="6">
    <location>
        <begin position="133"/>
        <end position="150"/>
    </location>
</feature>
<evidence type="ECO:0000256" key="1">
    <source>
        <dbReference type="ARBA" id="ARBA00004141"/>
    </source>
</evidence>
<dbReference type="PANTHER" id="PTHR38459">
    <property type="entry name" value="PROPHAGE BACTOPRENOL-LINKED GLUCOSE TRANSLOCASE HOMOLOG"/>
    <property type="match status" value="1"/>
</dbReference>
<proteinExistence type="inferred from homology"/>
<keyword evidence="3 6" id="KW-0812">Transmembrane</keyword>
<comment type="caution">
    <text evidence="8">The sequence shown here is derived from an EMBL/GenBank/DDBJ whole genome shotgun (WGS) entry which is preliminary data.</text>
</comment>
<feature type="transmembrane region" description="Helical" evidence="6">
    <location>
        <begin position="25"/>
        <end position="47"/>
    </location>
</feature>
<dbReference type="RefSeq" id="WP_141817858.1">
    <property type="nucleotide sequence ID" value="NZ_BAAAIL010000003.1"/>
</dbReference>
<comment type="similarity">
    <text evidence="2">Belongs to the GtrA family.</text>
</comment>
<comment type="subcellular location">
    <subcellularLocation>
        <location evidence="1">Membrane</location>
        <topology evidence="1">Multi-pass membrane protein</topology>
    </subcellularLocation>
</comment>
<dbReference type="GO" id="GO:0005886">
    <property type="term" value="C:plasma membrane"/>
    <property type="evidence" value="ECO:0007669"/>
    <property type="project" value="TreeGrafter"/>
</dbReference>
<dbReference type="EMBL" id="VFPU01000001">
    <property type="protein sequence ID" value="TQM96207.1"/>
    <property type="molecule type" value="Genomic_DNA"/>
</dbReference>